<accession>A0A8J5CVJ9</accession>
<dbReference type="Proteomes" id="UP000770661">
    <property type="component" value="Unassembled WGS sequence"/>
</dbReference>
<gene>
    <name evidence="3" type="ORF">GWK47_047813</name>
</gene>
<organism evidence="3 4">
    <name type="scientific">Chionoecetes opilio</name>
    <name type="common">Atlantic snow crab</name>
    <name type="synonym">Cancer opilio</name>
    <dbReference type="NCBI Taxonomy" id="41210"/>
    <lineage>
        <taxon>Eukaryota</taxon>
        <taxon>Metazoa</taxon>
        <taxon>Ecdysozoa</taxon>
        <taxon>Arthropoda</taxon>
        <taxon>Crustacea</taxon>
        <taxon>Multicrustacea</taxon>
        <taxon>Malacostraca</taxon>
        <taxon>Eumalacostraca</taxon>
        <taxon>Eucarida</taxon>
        <taxon>Decapoda</taxon>
        <taxon>Pleocyemata</taxon>
        <taxon>Brachyura</taxon>
        <taxon>Eubrachyura</taxon>
        <taxon>Majoidea</taxon>
        <taxon>Majidae</taxon>
        <taxon>Chionoecetes</taxon>
    </lineage>
</organism>
<feature type="signal peptide" evidence="2">
    <location>
        <begin position="1"/>
        <end position="21"/>
    </location>
</feature>
<dbReference type="AlphaFoldDB" id="A0A8J5CVJ9"/>
<reference evidence="3" key="1">
    <citation type="submission" date="2020-07" db="EMBL/GenBank/DDBJ databases">
        <title>The High-quality genome of the commercially important snow crab, Chionoecetes opilio.</title>
        <authorList>
            <person name="Jeong J.-H."/>
            <person name="Ryu S."/>
        </authorList>
    </citation>
    <scope>NUCLEOTIDE SEQUENCE</scope>
    <source>
        <strain evidence="3">MADBK_172401_WGS</strain>
        <tissue evidence="3">Digestive gland</tissue>
    </source>
</reference>
<name>A0A8J5CVJ9_CHIOP</name>
<dbReference type="EMBL" id="JACEEZ010012330">
    <property type="protein sequence ID" value="KAG0720767.1"/>
    <property type="molecule type" value="Genomic_DNA"/>
</dbReference>
<evidence type="ECO:0000313" key="4">
    <source>
        <dbReference type="Proteomes" id="UP000770661"/>
    </source>
</evidence>
<dbReference type="OrthoDB" id="10665243at2759"/>
<keyword evidence="4" id="KW-1185">Reference proteome</keyword>
<proteinExistence type="predicted"/>
<feature type="chain" id="PRO_5035171434" evidence="2">
    <location>
        <begin position="22"/>
        <end position="200"/>
    </location>
</feature>
<comment type="caution">
    <text evidence="3">The sequence shown here is derived from an EMBL/GenBank/DDBJ whole genome shotgun (WGS) entry which is preliminary data.</text>
</comment>
<sequence length="200" mass="21357">MTSIVGVVLCVLLFLGRKYQGSRSRYAFEGNTESGPAPVPTITSTVPLSSRRPSPEEPPTRLPTGHPRSTSTTSLSAQLGHDYYTQTSSFSSLSPYIASHSAEERLHITSWSPSAPTPVILGFTPSSEARRLAAAAVAPPAYPDVVEDDARRYPDPYAAPATGDGNREVFGPSADGLPSYETVLATRQHEENAPPPYTPS</sequence>
<evidence type="ECO:0000313" key="3">
    <source>
        <dbReference type="EMBL" id="KAG0720767.1"/>
    </source>
</evidence>
<keyword evidence="2" id="KW-0732">Signal</keyword>
<evidence type="ECO:0000256" key="2">
    <source>
        <dbReference type="SAM" id="SignalP"/>
    </source>
</evidence>
<protein>
    <submittedName>
        <fullName evidence="3">Uncharacterized protein</fullName>
    </submittedName>
</protein>
<feature type="region of interest" description="Disordered" evidence="1">
    <location>
        <begin position="153"/>
        <end position="178"/>
    </location>
</feature>
<feature type="region of interest" description="Disordered" evidence="1">
    <location>
        <begin position="28"/>
        <end position="75"/>
    </location>
</feature>
<evidence type="ECO:0000256" key="1">
    <source>
        <dbReference type="SAM" id="MobiDB-lite"/>
    </source>
</evidence>